<dbReference type="KEGG" id="esc:Entcl_1876"/>
<organism evidence="1 2">
    <name type="scientific">Enterobacter lignolyticus (strain SCF1)</name>
    <dbReference type="NCBI Taxonomy" id="701347"/>
    <lineage>
        <taxon>Bacteria</taxon>
        <taxon>Pseudomonadati</taxon>
        <taxon>Pseudomonadota</taxon>
        <taxon>Gammaproteobacteria</taxon>
        <taxon>Enterobacterales</taxon>
        <taxon>Enterobacteriaceae</taxon>
        <taxon>Pluralibacter</taxon>
    </lineage>
</organism>
<dbReference type="Proteomes" id="UP000006872">
    <property type="component" value="Chromosome"/>
</dbReference>
<dbReference type="eggNOG" id="COG4718">
    <property type="taxonomic scope" value="Bacteria"/>
</dbReference>
<dbReference type="Pfam" id="PF05939">
    <property type="entry name" value="Phage_min_tail"/>
    <property type="match status" value="1"/>
</dbReference>
<sequence length="115" mass="12889">MAIEHFAWRIQAASQPTLKSKDTVRVARFGEGYKQVSGAGLHDEELSYAFSFTGKPDTAREIHAFLRRHKTKAFTFTPPGGELTLWRVEADSLQRVTKSKTVETVTATFEQAFAP</sequence>
<dbReference type="HOGENOM" id="CLU_142717_0_0_6"/>
<evidence type="ECO:0000313" key="1">
    <source>
        <dbReference type="EMBL" id="ADO48132.1"/>
    </source>
</evidence>
<protein>
    <submittedName>
        <fullName evidence="1">Minor tail family protein</fullName>
    </submittedName>
</protein>
<proteinExistence type="predicted"/>
<dbReference type="AlphaFoldDB" id="E3G2V1"/>
<dbReference type="InterPro" id="IPR010265">
    <property type="entry name" value="Phage_lambda_TipM"/>
</dbReference>
<dbReference type="EMBL" id="CP002272">
    <property type="protein sequence ID" value="ADO48132.1"/>
    <property type="molecule type" value="Genomic_DNA"/>
</dbReference>
<name>E3G2V1_ENTLS</name>
<keyword evidence="2" id="KW-1185">Reference proteome</keyword>
<dbReference type="RefSeq" id="WP_013365873.1">
    <property type="nucleotide sequence ID" value="NC_014618.1"/>
</dbReference>
<accession>E3G2V1</accession>
<gene>
    <name evidence="1" type="ordered locus">Entcl_1876</name>
</gene>
<reference evidence="1 2" key="2">
    <citation type="journal article" date="2011" name="Stand. Genomic Sci.">
        <title>Complete genome sequence of 'Enterobacter lignolyticus' SCF1.</title>
        <authorList>
            <person name="Deangelis K.M."/>
            <person name="D'Haeseleer P."/>
            <person name="Chivian D."/>
            <person name="Fortney J.L."/>
            <person name="Khudyakov J."/>
            <person name="Simmons B."/>
            <person name="Woo H."/>
            <person name="Arkin A.P."/>
            <person name="Davenport K.W."/>
            <person name="Goodwin L."/>
            <person name="Chen A."/>
            <person name="Ivanova N."/>
            <person name="Kyrpides N.C."/>
            <person name="Mavromatis K."/>
            <person name="Woyke T."/>
            <person name="Hazen T.C."/>
        </authorList>
    </citation>
    <scope>NUCLEOTIDE SEQUENCE [LARGE SCALE GENOMIC DNA]</scope>
    <source>
        <strain evidence="1 2">SCF1</strain>
    </source>
</reference>
<evidence type="ECO:0000313" key="2">
    <source>
        <dbReference type="Proteomes" id="UP000006872"/>
    </source>
</evidence>
<dbReference type="STRING" id="701347.Entcl_1876"/>
<reference evidence="2" key="1">
    <citation type="submission" date="2010-10" db="EMBL/GenBank/DDBJ databases">
        <title>Complete sequence of Enterobacter cloacae SCF1.</title>
        <authorList>
            <consortium name="US DOE Joint Genome Institute"/>
            <person name="Lucas S."/>
            <person name="Copeland A."/>
            <person name="Lapidus A."/>
            <person name="Cheng J.-F."/>
            <person name="Bruce D."/>
            <person name="Goodwin L."/>
            <person name="Pitluck S."/>
            <person name="Davenport K."/>
            <person name="Detter J.C."/>
            <person name="Han C."/>
            <person name="Tapia R."/>
            <person name="Land M."/>
            <person name="Hauser L."/>
            <person name="Chang Y.-J."/>
            <person name="Jeffries C."/>
            <person name="Kyrpides N."/>
            <person name="Ivanova N."/>
            <person name="Mikhailova N."/>
            <person name="DeAngelis K."/>
            <person name="Arkin A.P."/>
            <person name="Chivian D."/>
            <person name="Edwards B."/>
            <person name="Woo H."/>
            <person name="Hazen T.C."/>
            <person name="Woyke T."/>
        </authorList>
    </citation>
    <scope>NUCLEOTIDE SEQUENCE [LARGE SCALE GENOMIC DNA]</scope>
    <source>
        <strain evidence="2">SCF1</strain>
    </source>
</reference>